<dbReference type="InterPro" id="IPR036388">
    <property type="entry name" value="WH-like_DNA-bd_sf"/>
</dbReference>
<dbReference type="GO" id="GO:0009891">
    <property type="term" value="P:positive regulation of biosynthetic process"/>
    <property type="evidence" value="ECO:0007669"/>
    <property type="project" value="UniProtKB-ARBA"/>
</dbReference>
<dbReference type="InterPro" id="IPR005119">
    <property type="entry name" value="LysR_subst-bd"/>
</dbReference>
<dbReference type="CDD" id="cd08422">
    <property type="entry name" value="PBP2_CrgA_like"/>
    <property type="match status" value="1"/>
</dbReference>
<keyword evidence="3" id="KW-0238">DNA-binding</keyword>
<comment type="caution">
    <text evidence="6">The sequence shown here is derived from an EMBL/GenBank/DDBJ whole genome shotgun (WGS) entry which is preliminary data.</text>
</comment>
<dbReference type="GO" id="GO:0003700">
    <property type="term" value="F:DNA-binding transcription factor activity"/>
    <property type="evidence" value="ECO:0007669"/>
    <property type="project" value="InterPro"/>
</dbReference>
<gene>
    <name evidence="6" type="ORF">DES37_11744</name>
</gene>
<evidence type="ECO:0000256" key="2">
    <source>
        <dbReference type="ARBA" id="ARBA00023015"/>
    </source>
</evidence>
<keyword evidence="2" id="KW-0805">Transcription regulation</keyword>
<dbReference type="InterPro" id="IPR036390">
    <property type="entry name" value="WH_DNA-bd_sf"/>
</dbReference>
<sequence>MALLDDLASLRIFERIVAGGSLSSAARDLGLSLAVVSKRLSELERRLAIRLINRSTRQLSVTEEGALFYDHCMRILAAAEQAEEAMTGRNGRVFGTLRLSAPHGLGRRHIVPALADFTELYPEVNVDLSLNDEVVDLVAGGYDLAIRYGTPNDSRLFVRPLAQNRRLLCASPEYLARKGTPESVQDLIRHDCILIGHSPAVDWAFNEGDARIAVKVQGRYVCDDGAAAHELALCGAGIVMKSIWDVGDDVRAGRLVEILPGDKIPAAPLNAVYLHSRFLAPRVRLFVTFLTERMSQAWKW</sequence>
<evidence type="ECO:0000313" key="7">
    <source>
        <dbReference type="Proteomes" id="UP000246744"/>
    </source>
</evidence>
<name>A0A317PUU9_9ENTR</name>
<dbReference type="EMBL" id="QGTS01000017">
    <property type="protein sequence ID" value="PWW02983.1"/>
    <property type="molecule type" value="Genomic_DNA"/>
</dbReference>
<reference evidence="6 7" key="1">
    <citation type="submission" date="2018-05" db="EMBL/GenBank/DDBJ databases">
        <title>Genomic Encyclopedia of Type Strains, Phase IV (KMG-IV): sequencing the most valuable type-strain genomes for metagenomic binning, comparative biology and taxonomic classification.</title>
        <authorList>
            <person name="Goeker M."/>
        </authorList>
    </citation>
    <scope>NUCLEOTIDE SEQUENCE [LARGE SCALE GENOMIC DNA]</scope>
    <source>
        <strain evidence="6 7">DSM 19579</strain>
    </source>
</reference>
<evidence type="ECO:0000313" key="6">
    <source>
        <dbReference type="EMBL" id="PWW02983.1"/>
    </source>
</evidence>
<dbReference type="GO" id="GO:0003677">
    <property type="term" value="F:DNA binding"/>
    <property type="evidence" value="ECO:0007669"/>
    <property type="project" value="UniProtKB-KW"/>
</dbReference>
<dbReference type="InterPro" id="IPR058163">
    <property type="entry name" value="LysR-type_TF_proteobact-type"/>
</dbReference>
<evidence type="ECO:0000256" key="3">
    <source>
        <dbReference type="ARBA" id="ARBA00023125"/>
    </source>
</evidence>
<keyword evidence="7" id="KW-1185">Reference proteome</keyword>
<dbReference type="Pfam" id="PF03466">
    <property type="entry name" value="LysR_substrate"/>
    <property type="match status" value="1"/>
</dbReference>
<organism evidence="6 7">
    <name type="scientific">Mangrovibacter plantisponsor</name>
    <dbReference type="NCBI Taxonomy" id="451513"/>
    <lineage>
        <taxon>Bacteria</taxon>
        <taxon>Pseudomonadati</taxon>
        <taxon>Pseudomonadota</taxon>
        <taxon>Gammaproteobacteria</taxon>
        <taxon>Enterobacterales</taxon>
        <taxon>Enterobacteriaceae</taxon>
        <taxon>Mangrovibacter</taxon>
    </lineage>
</organism>
<dbReference type="Pfam" id="PF00126">
    <property type="entry name" value="HTH_1"/>
    <property type="match status" value="1"/>
</dbReference>
<dbReference type="SUPFAM" id="SSF53850">
    <property type="entry name" value="Periplasmic binding protein-like II"/>
    <property type="match status" value="1"/>
</dbReference>
<dbReference type="Proteomes" id="UP000246744">
    <property type="component" value="Unassembled WGS sequence"/>
</dbReference>
<dbReference type="OrthoDB" id="9786526at2"/>
<dbReference type="RefSeq" id="WP_036114267.1">
    <property type="nucleotide sequence ID" value="NZ_QGTS01000017.1"/>
</dbReference>
<protein>
    <submittedName>
        <fullName evidence="6">LysR family transcriptional regulator</fullName>
    </submittedName>
</protein>
<keyword evidence="4" id="KW-0804">Transcription</keyword>
<dbReference type="PROSITE" id="PS50931">
    <property type="entry name" value="HTH_LYSR"/>
    <property type="match status" value="1"/>
</dbReference>
<dbReference type="AlphaFoldDB" id="A0A317PUU9"/>
<dbReference type="FunFam" id="1.10.10.10:FF:000001">
    <property type="entry name" value="LysR family transcriptional regulator"/>
    <property type="match status" value="1"/>
</dbReference>
<evidence type="ECO:0000256" key="4">
    <source>
        <dbReference type="ARBA" id="ARBA00023163"/>
    </source>
</evidence>
<comment type="similarity">
    <text evidence="1">Belongs to the LysR transcriptional regulatory family.</text>
</comment>
<accession>A0A317PUU9</accession>
<dbReference type="PANTHER" id="PTHR30537:SF5">
    <property type="entry name" value="HTH-TYPE TRANSCRIPTIONAL ACTIVATOR TTDR-RELATED"/>
    <property type="match status" value="1"/>
</dbReference>
<feature type="domain" description="HTH lysR-type" evidence="5">
    <location>
        <begin position="5"/>
        <end position="62"/>
    </location>
</feature>
<evidence type="ECO:0000259" key="5">
    <source>
        <dbReference type="PROSITE" id="PS50931"/>
    </source>
</evidence>
<dbReference type="SUPFAM" id="SSF46785">
    <property type="entry name" value="Winged helix' DNA-binding domain"/>
    <property type="match status" value="1"/>
</dbReference>
<dbReference type="PANTHER" id="PTHR30537">
    <property type="entry name" value="HTH-TYPE TRANSCRIPTIONAL REGULATOR"/>
    <property type="match status" value="1"/>
</dbReference>
<evidence type="ECO:0000256" key="1">
    <source>
        <dbReference type="ARBA" id="ARBA00009437"/>
    </source>
</evidence>
<proteinExistence type="inferred from homology"/>
<dbReference type="InterPro" id="IPR000847">
    <property type="entry name" value="LysR_HTH_N"/>
</dbReference>
<dbReference type="Gene3D" id="3.40.190.290">
    <property type="match status" value="1"/>
</dbReference>
<dbReference type="Gene3D" id="1.10.10.10">
    <property type="entry name" value="Winged helix-like DNA-binding domain superfamily/Winged helix DNA-binding domain"/>
    <property type="match status" value="1"/>
</dbReference>
<dbReference type="FunFam" id="3.40.190.290:FF:000001">
    <property type="entry name" value="Transcriptional regulator, LysR family"/>
    <property type="match status" value="1"/>
</dbReference>